<dbReference type="InterPro" id="IPR036390">
    <property type="entry name" value="WH_DNA-bd_sf"/>
</dbReference>
<dbReference type="InterPro" id="IPR036388">
    <property type="entry name" value="WH-like_DNA-bd_sf"/>
</dbReference>
<evidence type="ECO:0000256" key="3">
    <source>
        <dbReference type="ARBA" id="ARBA00022679"/>
    </source>
</evidence>
<feature type="domain" description="HTH gntR-type" evidence="8">
    <location>
        <begin position="5"/>
        <end position="73"/>
    </location>
</feature>
<keyword evidence="7" id="KW-0804">Transcription</keyword>
<protein>
    <submittedName>
        <fullName evidence="9">Transcriptional regulator, GntR family</fullName>
    </submittedName>
</protein>
<organism evidence="9 10">
    <name type="scientific">Methylobacillus rhizosphaerae</name>
    <dbReference type="NCBI Taxonomy" id="551994"/>
    <lineage>
        <taxon>Bacteria</taxon>
        <taxon>Pseudomonadati</taxon>
        <taxon>Pseudomonadota</taxon>
        <taxon>Betaproteobacteria</taxon>
        <taxon>Nitrosomonadales</taxon>
        <taxon>Methylophilaceae</taxon>
        <taxon>Methylobacillus</taxon>
    </lineage>
</organism>
<evidence type="ECO:0000256" key="1">
    <source>
        <dbReference type="ARBA" id="ARBA00005384"/>
    </source>
</evidence>
<accession>A0A239AR70</accession>
<dbReference type="Proteomes" id="UP000198305">
    <property type="component" value="Unassembled WGS sequence"/>
</dbReference>
<evidence type="ECO:0000256" key="6">
    <source>
        <dbReference type="ARBA" id="ARBA00023125"/>
    </source>
</evidence>
<keyword evidence="5" id="KW-0805">Transcription regulation</keyword>
<evidence type="ECO:0000313" key="10">
    <source>
        <dbReference type="Proteomes" id="UP000198305"/>
    </source>
</evidence>
<dbReference type="SMART" id="SM00345">
    <property type="entry name" value="HTH_GNTR"/>
    <property type="match status" value="1"/>
</dbReference>
<dbReference type="FunFam" id="3.40.640.10:FF:000023">
    <property type="entry name" value="Transcriptional regulator, GntR family"/>
    <property type="match status" value="1"/>
</dbReference>
<keyword evidence="10" id="KW-1185">Reference proteome</keyword>
<dbReference type="PROSITE" id="PS50949">
    <property type="entry name" value="HTH_GNTR"/>
    <property type="match status" value="1"/>
</dbReference>
<dbReference type="Gene3D" id="1.10.10.10">
    <property type="entry name" value="Winged helix-like DNA-binding domain superfamily/Winged helix DNA-binding domain"/>
    <property type="match status" value="1"/>
</dbReference>
<dbReference type="InterPro" id="IPR000524">
    <property type="entry name" value="Tscrpt_reg_HTH_GntR"/>
</dbReference>
<keyword evidence="4" id="KW-0663">Pyridoxal phosphate</keyword>
<dbReference type="Gene3D" id="3.90.1150.10">
    <property type="entry name" value="Aspartate Aminotransferase, domain 1"/>
    <property type="match status" value="1"/>
</dbReference>
<dbReference type="Gene3D" id="3.40.640.10">
    <property type="entry name" value="Type I PLP-dependent aspartate aminotransferase-like (Major domain)"/>
    <property type="match status" value="1"/>
</dbReference>
<dbReference type="Pfam" id="PF00155">
    <property type="entry name" value="Aminotran_1_2"/>
    <property type="match status" value="1"/>
</dbReference>
<dbReference type="GO" id="GO:0030170">
    <property type="term" value="F:pyridoxal phosphate binding"/>
    <property type="evidence" value="ECO:0007669"/>
    <property type="project" value="InterPro"/>
</dbReference>
<evidence type="ECO:0000256" key="7">
    <source>
        <dbReference type="ARBA" id="ARBA00023163"/>
    </source>
</evidence>
<proteinExistence type="inferred from homology"/>
<gene>
    <name evidence="9" type="ORF">SAMN05192560_2054</name>
</gene>
<dbReference type="RefSeq" id="WP_342743078.1">
    <property type="nucleotide sequence ID" value="NZ_FZOA01000008.1"/>
</dbReference>
<evidence type="ECO:0000256" key="2">
    <source>
        <dbReference type="ARBA" id="ARBA00022576"/>
    </source>
</evidence>
<dbReference type="PANTHER" id="PTHR46577">
    <property type="entry name" value="HTH-TYPE TRANSCRIPTIONAL REGULATORY PROTEIN GABR"/>
    <property type="match status" value="1"/>
</dbReference>
<dbReference type="SUPFAM" id="SSF46785">
    <property type="entry name" value="Winged helix' DNA-binding domain"/>
    <property type="match status" value="1"/>
</dbReference>
<sequence length="476" mass="52884">MAAGMKRYEKLVHDIATAIRSGVLAPGEKLPSVRQACLNHKLSPATVFRAYYELENLGLIRAQPKSGYYVSSHAIKQLSAGNIPPPGQESTTVTISDLVFSILGSIKDQDTVPLGSAFPWPALFPLQRLSRSLAHATRDMGPAAIVESLPPGNHDLRRQIARRYLMQGIEADVDSIVITNGAFEALNLCLEAVTRPGDLVAIESPAFYGCLQALERLQLQAVEIPVDPVHGMDLDYLQSMLEKRPIRACWSMTSFQNPMGVSMSAERKQALVELLTHHQVPLIEDDVYGELYFGMQEHQPAKAYDKGGYVMHCSSFSKTLAPGYRIGWTLLPPRYKREVERLKVITSLSTSTISQAAIADFLKHGGYDRHLRKLRSCFELQQHQYLHLVARNFPVETQVTRPSGGYFLWVALPERVDALLLFQQALAEGVSIAPGPIFSARHECRHSIRINYSKPVDASVEQAFVTLGRLMAVMQP</sequence>
<dbReference type="InterPro" id="IPR004839">
    <property type="entry name" value="Aminotransferase_I/II_large"/>
</dbReference>
<dbReference type="Pfam" id="PF00392">
    <property type="entry name" value="GntR"/>
    <property type="match status" value="1"/>
</dbReference>
<dbReference type="EMBL" id="FZOA01000008">
    <property type="protein sequence ID" value="SNR97498.1"/>
    <property type="molecule type" value="Genomic_DNA"/>
</dbReference>
<dbReference type="GO" id="GO:0008483">
    <property type="term" value="F:transaminase activity"/>
    <property type="evidence" value="ECO:0007669"/>
    <property type="project" value="UniProtKB-KW"/>
</dbReference>
<evidence type="ECO:0000256" key="4">
    <source>
        <dbReference type="ARBA" id="ARBA00022898"/>
    </source>
</evidence>
<dbReference type="InterPro" id="IPR015424">
    <property type="entry name" value="PyrdxlP-dep_Trfase"/>
</dbReference>
<dbReference type="CDD" id="cd07377">
    <property type="entry name" value="WHTH_GntR"/>
    <property type="match status" value="1"/>
</dbReference>
<dbReference type="GO" id="GO:0003700">
    <property type="term" value="F:DNA-binding transcription factor activity"/>
    <property type="evidence" value="ECO:0007669"/>
    <property type="project" value="InterPro"/>
</dbReference>
<keyword evidence="3" id="KW-0808">Transferase</keyword>
<dbReference type="InterPro" id="IPR015422">
    <property type="entry name" value="PyrdxlP-dep_Trfase_small"/>
</dbReference>
<reference evidence="10" key="1">
    <citation type="submission" date="2017-06" db="EMBL/GenBank/DDBJ databases">
        <authorList>
            <person name="Varghese N."/>
            <person name="Submissions S."/>
        </authorList>
    </citation>
    <scope>NUCLEOTIDE SEQUENCE [LARGE SCALE GENOMIC DNA]</scope>
    <source>
        <strain evidence="10">Ca-68</strain>
    </source>
</reference>
<dbReference type="SUPFAM" id="SSF53383">
    <property type="entry name" value="PLP-dependent transferases"/>
    <property type="match status" value="1"/>
</dbReference>
<dbReference type="AlphaFoldDB" id="A0A239AR70"/>
<keyword evidence="2" id="KW-0032">Aminotransferase</keyword>
<dbReference type="PANTHER" id="PTHR46577:SF2">
    <property type="entry name" value="TRANSCRIPTIONAL REGULATORY PROTEIN"/>
    <property type="match status" value="1"/>
</dbReference>
<dbReference type="InterPro" id="IPR051446">
    <property type="entry name" value="HTH_trans_reg/aminotransferase"/>
</dbReference>
<comment type="similarity">
    <text evidence="1">In the C-terminal section; belongs to the class-I pyridoxal-phosphate-dependent aminotransferase family.</text>
</comment>
<evidence type="ECO:0000256" key="5">
    <source>
        <dbReference type="ARBA" id="ARBA00023015"/>
    </source>
</evidence>
<name>A0A239AR70_9PROT</name>
<evidence type="ECO:0000259" key="8">
    <source>
        <dbReference type="PROSITE" id="PS50949"/>
    </source>
</evidence>
<dbReference type="InterPro" id="IPR015421">
    <property type="entry name" value="PyrdxlP-dep_Trfase_major"/>
</dbReference>
<evidence type="ECO:0000313" key="9">
    <source>
        <dbReference type="EMBL" id="SNR97498.1"/>
    </source>
</evidence>
<dbReference type="CDD" id="cd00609">
    <property type="entry name" value="AAT_like"/>
    <property type="match status" value="1"/>
</dbReference>
<keyword evidence="6" id="KW-0238">DNA-binding</keyword>
<dbReference type="GO" id="GO:0003677">
    <property type="term" value="F:DNA binding"/>
    <property type="evidence" value="ECO:0007669"/>
    <property type="project" value="UniProtKB-KW"/>
</dbReference>